<dbReference type="RefSeq" id="WP_052393740.1">
    <property type="nucleotide sequence ID" value="NZ_AP018150.1"/>
</dbReference>
<dbReference type="EMBL" id="AP018150">
    <property type="protein sequence ID" value="BBE08926.1"/>
    <property type="molecule type" value="Genomic_DNA"/>
</dbReference>
<proteinExistence type="predicted"/>
<dbReference type="AlphaFoldDB" id="A0A2Z6EU34"/>
<sequence>MSRIDIKSIRIYSEAPASKDPLRQRRKLNWLELMRRGTPQHEVLLDSVESATELAQFDPEDPPSTDTAADQEPPLDDAPPASDETTIAEIPSAWLSAPPAPVPAPKRLSLPETGPIAYLVSRITQLCNDPAIHSAGNWEMQIPLLKPELLPNTTLFLSLSYFALSLRFEIADLATKELICLYCDPLKNRLTELMAKRTPAREVNIVIW</sequence>
<gene>
    <name evidence="1" type="ORF">MCB1EB_0765</name>
</gene>
<evidence type="ECO:0000313" key="1">
    <source>
        <dbReference type="EMBL" id="BBE08926.1"/>
    </source>
</evidence>
<dbReference type="NCBIfam" id="TIGR02557">
    <property type="entry name" value="HpaP"/>
    <property type="match status" value="1"/>
</dbReference>
<name>A0A2Z6EU34_9BURK</name>
<dbReference type="KEGG" id="mcys:MCB1EB_0765"/>
<accession>A0A2Z6EU34</accession>
<protein>
    <submittedName>
        <fullName evidence="1">Type III secretion protein HpaP</fullName>
    </submittedName>
</protein>
<keyword evidence="2" id="KW-1185">Reference proteome</keyword>
<evidence type="ECO:0000313" key="2">
    <source>
        <dbReference type="Proteomes" id="UP000282597"/>
    </source>
</evidence>
<dbReference type="Pfam" id="PF09483">
    <property type="entry name" value="HpaP"/>
    <property type="match status" value="1"/>
</dbReference>
<dbReference type="InterPro" id="IPR013390">
    <property type="entry name" value="T3SS_HpaP"/>
</dbReference>
<reference evidence="1 2" key="1">
    <citation type="journal article" date="2018" name="Microbes Environ.">
        <title>Comparative Genomic Insights into Endofungal Lifestyles of Two Bacterial Endosymbionts, Mycoavidus cysteinexigens and Burkholderia rhizoxinica.</title>
        <authorList>
            <person name="Sharmin D."/>
            <person name="Guo Y."/>
            <person name="Nishizawa T."/>
            <person name="Ohshima S."/>
            <person name="Sato Y."/>
            <person name="Takashima Y."/>
            <person name="Narisawa K."/>
            <person name="Ohta H."/>
        </authorList>
    </citation>
    <scope>NUCLEOTIDE SEQUENCE [LARGE SCALE GENOMIC DNA]</scope>
    <source>
        <strain evidence="1 2">B1-EB</strain>
    </source>
</reference>
<dbReference type="Proteomes" id="UP000282597">
    <property type="component" value="Chromosome"/>
</dbReference>
<organism evidence="1 2">
    <name type="scientific">Mycoavidus cysteinexigens</name>
    <dbReference type="NCBI Taxonomy" id="1553431"/>
    <lineage>
        <taxon>Bacteria</taxon>
        <taxon>Pseudomonadati</taxon>
        <taxon>Pseudomonadota</taxon>
        <taxon>Betaproteobacteria</taxon>
        <taxon>Burkholderiales</taxon>
        <taxon>Burkholderiaceae</taxon>
        <taxon>Mycoavidus</taxon>
    </lineage>
</organism>